<reference evidence="2" key="1">
    <citation type="submission" date="2022-12" db="EMBL/GenBank/DDBJ databases">
        <authorList>
            <person name="Petersen C."/>
        </authorList>
    </citation>
    <scope>NUCLEOTIDE SEQUENCE</scope>
    <source>
        <strain evidence="2">IBT 21472</strain>
    </source>
</reference>
<keyword evidence="4" id="KW-1185">Reference proteome</keyword>
<proteinExistence type="predicted"/>
<reference evidence="2" key="2">
    <citation type="journal article" date="2023" name="IMA Fungus">
        <title>Comparative genomic study of the Penicillium genus elucidates a diverse pangenome and 15 lateral gene transfer events.</title>
        <authorList>
            <person name="Petersen C."/>
            <person name="Sorensen T."/>
            <person name="Nielsen M.R."/>
            <person name="Sondergaard T.E."/>
            <person name="Sorensen J.L."/>
            <person name="Fitzpatrick D.A."/>
            <person name="Frisvad J.C."/>
            <person name="Nielsen K.L."/>
        </authorList>
    </citation>
    <scope>NUCLEOTIDE SEQUENCE</scope>
    <source>
        <strain evidence="2">IBT 21472</strain>
    </source>
</reference>
<name>A0A9W9Q092_9EURO</name>
<sequence>MFDGLETQTARDALLLKMLAIPTFIQSLSNLIHNAVHVQTIKGMAYGDFNFDVSVVPTAEPFKEF</sequence>
<evidence type="ECO:0000313" key="2">
    <source>
        <dbReference type="EMBL" id="KAJ5318485.1"/>
    </source>
</evidence>
<evidence type="ECO:0000313" key="4">
    <source>
        <dbReference type="Proteomes" id="UP001147746"/>
    </source>
</evidence>
<comment type="caution">
    <text evidence="2">The sequence shown here is derived from an EMBL/GenBank/DDBJ whole genome shotgun (WGS) entry which is preliminary data.</text>
</comment>
<gene>
    <name evidence="1" type="ORF">N7476_004662</name>
    <name evidence="2" type="ORF">N7476_004905</name>
    <name evidence="3" type="ORF">N7476_004933</name>
</gene>
<evidence type="ECO:0000313" key="1">
    <source>
        <dbReference type="EMBL" id="KAJ5318242.1"/>
    </source>
</evidence>
<protein>
    <submittedName>
        <fullName evidence="2">Uncharacterized protein</fullName>
    </submittedName>
</protein>
<dbReference type="EMBL" id="JAPZBO010000004">
    <property type="protein sequence ID" value="KAJ5318513.1"/>
    <property type="molecule type" value="Genomic_DNA"/>
</dbReference>
<evidence type="ECO:0000313" key="3">
    <source>
        <dbReference type="EMBL" id="KAJ5318513.1"/>
    </source>
</evidence>
<accession>A0A9W9Q092</accession>
<dbReference type="Proteomes" id="UP001147746">
    <property type="component" value="Unassembled WGS sequence"/>
</dbReference>
<dbReference type="EMBL" id="JAPZBO010000004">
    <property type="protein sequence ID" value="KAJ5318485.1"/>
    <property type="molecule type" value="Genomic_DNA"/>
</dbReference>
<dbReference type="EMBL" id="JAPZBO010000004">
    <property type="protein sequence ID" value="KAJ5318242.1"/>
    <property type="molecule type" value="Genomic_DNA"/>
</dbReference>
<organism evidence="2 4">
    <name type="scientific">Penicillium atrosanguineum</name>
    <dbReference type="NCBI Taxonomy" id="1132637"/>
    <lineage>
        <taxon>Eukaryota</taxon>
        <taxon>Fungi</taxon>
        <taxon>Dikarya</taxon>
        <taxon>Ascomycota</taxon>
        <taxon>Pezizomycotina</taxon>
        <taxon>Eurotiomycetes</taxon>
        <taxon>Eurotiomycetidae</taxon>
        <taxon>Eurotiales</taxon>
        <taxon>Aspergillaceae</taxon>
        <taxon>Penicillium</taxon>
    </lineage>
</organism>
<dbReference type="AlphaFoldDB" id="A0A9W9Q092"/>